<evidence type="ECO:0000313" key="2">
    <source>
        <dbReference type="EMBL" id="KAK3369880.1"/>
    </source>
</evidence>
<reference evidence="2" key="2">
    <citation type="submission" date="2023-06" db="EMBL/GenBank/DDBJ databases">
        <authorList>
            <consortium name="Lawrence Berkeley National Laboratory"/>
            <person name="Haridas S."/>
            <person name="Hensen N."/>
            <person name="Bonometti L."/>
            <person name="Westerberg I."/>
            <person name="Brannstrom I.O."/>
            <person name="Guillou S."/>
            <person name="Cros-Aarteil S."/>
            <person name="Calhoun S."/>
            <person name="Kuo A."/>
            <person name="Mondo S."/>
            <person name="Pangilinan J."/>
            <person name="Riley R."/>
            <person name="LaButti K."/>
            <person name="Andreopoulos B."/>
            <person name="Lipzen A."/>
            <person name="Chen C."/>
            <person name="Yanf M."/>
            <person name="Daum C."/>
            <person name="Ng V."/>
            <person name="Clum A."/>
            <person name="Steindorff A."/>
            <person name="Ohm R."/>
            <person name="Martin F."/>
            <person name="Silar P."/>
            <person name="Natvig D."/>
            <person name="Lalanne C."/>
            <person name="Gautier V."/>
            <person name="Ament-velasquez S.L."/>
            <person name="Kruys A."/>
            <person name="Hutchinson M.I."/>
            <person name="Powell A.J."/>
            <person name="Barry K."/>
            <person name="Miller A.N."/>
            <person name="Grigoriev I.V."/>
            <person name="Debuchy R."/>
            <person name="Gladieux P."/>
            <person name="Thoren M.H."/>
            <person name="Johannesson H."/>
        </authorList>
    </citation>
    <scope>NUCLEOTIDE SEQUENCE</scope>
    <source>
        <strain evidence="2">CBS 232.78</strain>
    </source>
</reference>
<dbReference type="EMBL" id="JAULSW010000009">
    <property type="protein sequence ID" value="KAK3369880.1"/>
    <property type="molecule type" value="Genomic_DNA"/>
</dbReference>
<organism evidence="2 3">
    <name type="scientific">Podospora didyma</name>
    <dbReference type="NCBI Taxonomy" id="330526"/>
    <lineage>
        <taxon>Eukaryota</taxon>
        <taxon>Fungi</taxon>
        <taxon>Dikarya</taxon>
        <taxon>Ascomycota</taxon>
        <taxon>Pezizomycotina</taxon>
        <taxon>Sordariomycetes</taxon>
        <taxon>Sordariomycetidae</taxon>
        <taxon>Sordariales</taxon>
        <taxon>Podosporaceae</taxon>
        <taxon>Podospora</taxon>
    </lineage>
</organism>
<dbReference type="CDD" id="cd02440">
    <property type="entry name" value="AdoMet_MTases"/>
    <property type="match status" value="1"/>
</dbReference>
<comment type="similarity">
    <text evidence="1">Belongs to the methyltransferase superfamily. LaeA methyltransferase family.</text>
</comment>
<evidence type="ECO:0000256" key="1">
    <source>
        <dbReference type="ARBA" id="ARBA00038158"/>
    </source>
</evidence>
<reference evidence="2" key="1">
    <citation type="journal article" date="2023" name="Mol. Phylogenet. Evol.">
        <title>Genome-scale phylogeny and comparative genomics of the fungal order Sordariales.</title>
        <authorList>
            <person name="Hensen N."/>
            <person name="Bonometti L."/>
            <person name="Westerberg I."/>
            <person name="Brannstrom I.O."/>
            <person name="Guillou S."/>
            <person name="Cros-Aarteil S."/>
            <person name="Calhoun S."/>
            <person name="Haridas S."/>
            <person name="Kuo A."/>
            <person name="Mondo S."/>
            <person name="Pangilinan J."/>
            <person name="Riley R."/>
            <person name="LaButti K."/>
            <person name="Andreopoulos B."/>
            <person name="Lipzen A."/>
            <person name="Chen C."/>
            <person name="Yan M."/>
            <person name="Daum C."/>
            <person name="Ng V."/>
            <person name="Clum A."/>
            <person name="Steindorff A."/>
            <person name="Ohm R.A."/>
            <person name="Martin F."/>
            <person name="Silar P."/>
            <person name="Natvig D.O."/>
            <person name="Lalanne C."/>
            <person name="Gautier V."/>
            <person name="Ament-Velasquez S.L."/>
            <person name="Kruys A."/>
            <person name="Hutchinson M.I."/>
            <person name="Powell A.J."/>
            <person name="Barry K."/>
            <person name="Miller A.N."/>
            <person name="Grigoriev I.V."/>
            <person name="Debuchy R."/>
            <person name="Gladieux P."/>
            <person name="Hiltunen Thoren M."/>
            <person name="Johannesson H."/>
        </authorList>
    </citation>
    <scope>NUCLEOTIDE SEQUENCE</scope>
    <source>
        <strain evidence="2">CBS 232.78</strain>
    </source>
</reference>
<dbReference type="GO" id="GO:0032259">
    <property type="term" value="P:methylation"/>
    <property type="evidence" value="ECO:0007669"/>
    <property type="project" value="UniProtKB-KW"/>
</dbReference>
<accession>A0AAE0K579</accession>
<keyword evidence="2" id="KW-0489">Methyltransferase</keyword>
<dbReference type="AlphaFoldDB" id="A0AAE0K579"/>
<protein>
    <submittedName>
        <fullName evidence="2">S-adenosyl-L-methionine-dependent methyltransferase</fullName>
    </submittedName>
</protein>
<dbReference type="SUPFAM" id="SSF53335">
    <property type="entry name" value="S-adenosyl-L-methionine-dependent methyltransferases"/>
    <property type="match status" value="1"/>
</dbReference>
<keyword evidence="3" id="KW-1185">Reference proteome</keyword>
<dbReference type="Proteomes" id="UP001285441">
    <property type="component" value="Unassembled WGS sequence"/>
</dbReference>
<dbReference type="GO" id="GO:0008168">
    <property type="term" value="F:methyltransferase activity"/>
    <property type="evidence" value="ECO:0007669"/>
    <property type="project" value="UniProtKB-KW"/>
</dbReference>
<dbReference type="PANTHER" id="PTHR43591:SF102">
    <property type="entry name" value="S-ADENOSYL-L-METHIONINE-DEPENDENT METHYLTRANSFERASE"/>
    <property type="match status" value="1"/>
</dbReference>
<name>A0AAE0K579_9PEZI</name>
<dbReference type="Pfam" id="PF13489">
    <property type="entry name" value="Methyltransf_23"/>
    <property type="match status" value="1"/>
</dbReference>
<sequence length="297" mass="34415">MIAEQGIKEEQDRLDFQHRVMSMILKNRLAWAPIQDPRNVLDIATGTGIWTIEFAKQHPTAQVTGTDLSSIQPKHGLPPNVNFITREDAEDEWLFPGLEPFDYVHLRLVSTCFNNPRTVIRQAFSHLLPGGWIEFQDSTLELAGMDTTPLHDTSPLARFFQTCIRGAAKMGRDVCVTKHYRNWLVEAGFVEVVEREMPPGFLSNRWTLENEEYQEIGRYSHANLSRWIDNAGRYLKLAGLSKEQIVELQKRAQEDLRDRGVRAYFPVHVVYGRKPYEWEVRNLGKQPEVRVKTESYY</sequence>
<gene>
    <name evidence="2" type="ORF">B0H63DRAFT_485699</name>
</gene>
<evidence type="ECO:0000313" key="3">
    <source>
        <dbReference type="Proteomes" id="UP001285441"/>
    </source>
</evidence>
<dbReference type="InterPro" id="IPR029063">
    <property type="entry name" value="SAM-dependent_MTases_sf"/>
</dbReference>
<comment type="caution">
    <text evidence="2">The sequence shown here is derived from an EMBL/GenBank/DDBJ whole genome shotgun (WGS) entry which is preliminary data.</text>
</comment>
<dbReference type="Gene3D" id="3.40.50.150">
    <property type="entry name" value="Vaccinia Virus protein VP39"/>
    <property type="match status" value="1"/>
</dbReference>
<dbReference type="PANTHER" id="PTHR43591">
    <property type="entry name" value="METHYLTRANSFERASE"/>
    <property type="match status" value="1"/>
</dbReference>
<keyword evidence="2" id="KW-0808">Transferase</keyword>
<proteinExistence type="inferred from homology"/>